<dbReference type="Proteomes" id="UP000184147">
    <property type="component" value="Unassembled WGS sequence"/>
</dbReference>
<dbReference type="EMBL" id="FQVQ01000001">
    <property type="protein sequence ID" value="SHE75403.1"/>
    <property type="molecule type" value="Genomic_DNA"/>
</dbReference>
<dbReference type="InterPro" id="IPR012657">
    <property type="entry name" value="23S_rRNA-intervening_sequence"/>
</dbReference>
<organism evidence="1 2">
    <name type="scientific">Flavobacterium fontis</name>
    <dbReference type="NCBI Taxonomy" id="1124188"/>
    <lineage>
        <taxon>Bacteria</taxon>
        <taxon>Pseudomonadati</taxon>
        <taxon>Bacteroidota</taxon>
        <taxon>Flavobacteriia</taxon>
        <taxon>Flavobacteriales</taxon>
        <taxon>Flavobacteriaceae</taxon>
        <taxon>Flavobacterium</taxon>
    </lineage>
</organism>
<dbReference type="InterPro" id="IPR036583">
    <property type="entry name" value="23S_rRNA_IVS_sf"/>
</dbReference>
<dbReference type="Gene3D" id="1.20.1440.60">
    <property type="entry name" value="23S rRNA-intervening sequence"/>
    <property type="match status" value="1"/>
</dbReference>
<evidence type="ECO:0000313" key="2">
    <source>
        <dbReference type="Proteomes" id="UP000184147"/>
    </source>
</evidence>
<gene>
    <name evidence="1" type="ORF">SAMN05444377_101143</name>
</gene>
<dbReference type="Pfam" id="PF05635">
    <property type="entry name" value="23S_rRNA_IVP"/>
    <property type="match status" value="1"/>
</dbReference>
<dbReference type="PANTHER" id="PTHR38471">
    <property type="entry name" value="FOUR HELIX BUNDLE PROTEIN"/>
    <property type="match status" value="1"/>
</dbReference>
<accession>A0A1M4W2Q3</accession>
<evidence type="ECO:0000313" key="1">
    <source>
        <dbReference type="EMBL" id="SHE75403.1"/>
    </source>
</evidence>
<protein>
    <submittedName>
        <fullName evidence="1">Four helix bundle protein</fullName>
    </submittedName>
</protein>
<proteinExistence type="predicted"/>
<dbReference type="RefSeq" id="WP_073360420.1">
    <property type="nucleotide sequence ID" value="NZ_FQVQ01000001.1"/>
</dbReference>
<reference evidence="1 2" key="1">
    <citation type="submission" date="2016-11" db="EMBL/GenBank/DDBJ databases">
        <authorList>
            <person name="Jaros S."/>
            <person name="Januszkiewicz K."/>
            <person name="Wedrychowicz H."/>
        </authorList>
    </citation>
    <scope>NUCLEOTIDE SEQUENCE [LARGE SCALE GENOMIC DNA]</scope>
    <source>
        <strain evidence="1 2">DSM 25660</strain>
    </source>
</reference>
<keyword evidence="2" id="KW-1185">Reference proteome</keyword>
<dbReference type="AlphaFoldDB" id="A0A1M4W2Q3"/>
<dbReference type="OrthoDB" id="285993at2"/>
<dbReference type="STRING" id="1124188.SAMN05444377_101143"/>
<dbReference type="NCBIfam" id="TIGR02436">
    <property type="entry name" value="four helix bundle protein"/>
    <property type="match status" value="1"/>
</dbReference>
<name>A0A1M4W2Q3_9FLAO</name>
<sequence length="122" mass="14138">MITFQEKYKENLILLKSFGFAKKIVQYCTILEENKKYVIANQLLKSGTSIGANIKEAQNSESKADFIHKMKIAMKEADETEFWLFLCNELENYPNTEELLSEVFDILKITNKIISTSKKMSQ</sequence>
<dbReference type="PIRSF" id="PIRSF035652">
    <property type="entry name" value="CHP02436"/>
    <property type="match status" value="1"/>
</dbReference>
<dbReference type="PANTHER" id="PTHR38471:SF2">
    <property type="entry name" value="FOUR HELIX BUNDLE PROTEIN"/>
    <property type="match status" value="1"/>
</dbReference>
<dbReference type="SUPFAM" id="SSF158446">
    <property type="entry name" value="IVS-encoded protein-like"/>
    <property type="match status" value="1"/>
</dbReference>